<dbReference type="GO" id="GO:0016787">
    <property type="term" value="F:hydrolase activity"/>
    <property type="evidence" value="ECO:0007669"/>
    <property type="project" value="UniProtKB-KW"/>
</dbReference>
<dbReference type="Pfam" id="PF01850">
    <property type="entry name" value="PIN"/>
    <property type="match status" value="1"/>
</dbReference>
<evidence type="ECO:0000313" key="7">
    <source>
        <dbReference type="EMBL" id="OIQ81686.1"/>
    </source>
</evidence>
<keyword evidence="1" id="KW-1277">Toxin-antitoxin system</keyword>
<protein>
    <submittedName>
        <fullName evidence="7">Ribonuclease VapC11</fullName>
        <ecNumber evidence="7">3.1.-.-</ecNumber>
    </submittedName>
</protein>
<keyword evidence="3" id="KW-0479">Metal-binding</keyword>
<evidence type="ECO:0000256" key="4">
    <source>
        <dbReference type="ARBA" id="ARBA00022801"/>
    </source>
</evidence>
<dbReference type="SUPFAM" id="SSF88723">
    <property type="entry name" value="PIN domain-like"/>
    <property type="match status" value="1"/>
</dbReference>
<dbReference type="PANTHER" id="PTHR42740">
    <property type="entry name" value="RIBONUCLEASE VAPC3"/>
    <property type="match status" value="1"/>
</dbReference>
<keyword evidence="5" id="KW-0460">Magnesium</keyword>
<gene>
    <name evidence="7" type="ORF">GALL_365400</name>
</gene>
<evidence type="ECO:0000256" key="3">
    <source>
        <dbReference type="ARBA" id="ARBA00022723"/>
    </source>
</evidence>
<name>A0A1J5QDK5_9ZZZZ</name>
<dbReference type="PANTHER" id="PTHR42740:SF1">
    <property type="entry name" value="RIBONUCLEASE VAPC3"/>
    <property type="match status" value="1"/>
</dbReference>
<feature type="domain" description="PIN" evidence="6">
    <location>
        <begin position="2"/>
        <end position="121"/>
    </location>
</feature>
<organism evidence="7">
    <name type="scientific">mine drainage metagenome</name>
    <dbReference type="NCBI Taxonomy" id="410659"/>
    <lineage>
        <taxon>unclassified sequences</taxon>
        <taxon>metagenomes</taxon>
        <taxon>ecological metagenomes</taxon>
    </lineage>
</organism>
<sequence>MILVDSSVWIDFFNGRTTRQTDQLAWLLEDMAPLAVADLVLFEVLRGFRHERDHLAARKTLAALTTVDIGGEHNALQAVQHDRLLRAMGYTIRSPIDILQASYCIEHDHALLHNDADFDVMEDLRGLKVWRH</sequence>
<dbReference type="HAMAP" id="MF_00265">
    <property type="entry name" value="VapC_Nob1"/>
    <property type="match status" value="1"/>
</dbReference>
<dbReference type="GO" id="GO:0004540">
    <property type="term" value="F:RNA nuclease activity"/>
    <property type="evidence" value="ECO:0007669"/>
    <property type="project" value="InterPro"/>
</dbReference>
<dbReference type="CDD" id="cd18760">
    <property type="entry name" value="PIN_MtVapC3-like"/>
    <property type="match status" value="1"/>
</dbReference>
<accession>A0A1J5QDK5</accession>
<evidence type="ECO:0000259" key="6">
    <source>
        <dbReference type="Pfam" id="PF01850"/>
    </source>
</evidence>
<evidence type="ECO:0000256" key="5">
    <source>
        <dbReference type="ARBA" id="ARBA00022842"/>
    </source>
</evidence>
<evidence type="ECO:0000256" key="1">
    <source>
        <dbReference type="ARBA" id="ARBA00022649"/>
    </source>
</evidence>
<dbReference type="EMBL" id="MLJW01000893">
    <property type="protein sequence ID" value="OIQ81686.1"/>
    <property type="molecule type" value="Genomic_DNA"/>
</dbReference>
<dbReference type="Gene3D" id="3.40.50.1010">
    <property type="entry name" value="5'-nuclease"/>
    <property type="match status" value="1"/>
</dbReference>
<keyword evidence="2" id="KW-0540">Nuclease</keyword>
<keyword evidence="4 7" id="KW-0378">Hydrolase</keyword>
<dbReference type="InterPro" id="IPR029060">
    <property type="entry name" value="PIN-like_dom_sf"/>
</dbReference>
<dbReference type="EC" id="3.1.-.-" evidence="7"/>
<dbReference type="InterPro" id="IPR022907">
    <property type="entry name" value="VapC_family"/>
</dbReference>
<evidence type="ECO:0000256" key="2">
    <source>
        <dbReference type="ARBA" id="ARBA00022722"/>
    </source>
</evidence>
<proteinExistence type="inferred from homology"/>
<comment type="caution">
    <text evidence="7">The sequence shown here is derived from an EMBL/GenBank/DDBJ whole genome shotgun (WGS) entry which is preliminary data.</text>
</comment>
<dbReference type="AlphaFoldDB" id="A0A1J5QDK5"/>
<dbReference type="InterPro" id="IPR051749">
    <property type="entry name" value="PINc/VapC_TA_RNase"/>
</dbReference>
<dbReference type="InterPro" id="IPR002716">
    <property type="entry name" value="PIN_dom"/>
</dbReference>
<dbReference type="GO" id="GO:0046872">
    <property type="term" value="F:metal ion binding"/>
    <property type="evidence" value="ECO:0007669"/>
    <property type="project" value="UniProtKB-KW"/>
</dbReference>
<reference evidence="7" key="1">
    <citation type="submission" date="2016-10" db="EMBL/GenBank/DDBJ databases">
        <title>Sequence of Gallionella enrichment culture.</title>
        <authorList>
            <person name="Poehlein A."/>
            <person name="Muehling M."/>
            <person name="Daniel R."/>
        </authorList>
    </citation>
    <scope>NUCLEOTIDE SEQUENCE</scope>
</reference>